<reference evidence="2" key="1">
    <citation type="journal article" date="2019" name="Int. J. Syst. Evol. Microbiol.">
        <title>The Global Catalogue of Microorganisms (GCM) 10K type strain sequencing project: providing services to taxonomists for standard genome sequencing and annotation.</title>
        <authorList>
            <consortium name="The Broad Institute Genomics Platform"/>
            <consortium name="The Broad Institute Genome Sequencing Center for Infectious Disease"/>
            <person name="Wu L."/>
            <person name="Ma J."/>
        </authorList>
    </citation>
    <scope>NUCLEOTIDE SEQUENCE [LARGE SCALE GENOMIC DNA]</scope>
    <source>
        <strain evidence="2">DT92</strain>
    </source>
</reference>
<dbReference type="RefSeq" id="WP_378319406.1">
    <property type="nucleotide sequence ID" value="NZ_JBHUHY010000003.1"/>
</dbReference>
<protein>
    <submittedName>
        <fullName evidence="1">Uncharacterized protein</fullName>
    </submittedName>
</protein>
<proteinExistence type="predicted"/>
<keyword evidence="2" id="KW-1185">Reference proteome</keyword>
<organism evidence="1 2">
    <name type="scientific">Aquimarina celericrescens</name>
    <dbReference type="NCBI Taxonomy" id="1964542"/>
    <lineage>
        <taxon>Bacteria</taxon>
        <taxon>Pseudomonadati</taxon>
        <taxon>Bacteroidota</taxon>
        <taxon>Flavobacteriia</taxon>
        <taxon>Flavobacteriales</taxon>
        <taxon>Flavobacteriaceae</taxon>
        <taxon>Aquimarina</taxon>
    </lineage>
</organism>
<evidence type="ECO:0000313" key="1">
    <source>
        <dbReference type="EMBL" id="MFD2186432.1"/>
    </source>
</evidence>
<sequence length="166" mass="19314">MKLIQEGAFISEIIFQADLASHAHERLKKSVDAFDHIGIWSAIQSILISSSNISKILWPKSKYAKRGQKLRKLLKIDSKCVLRSRKFRNKFEHYDDFISDFFEDKNIYAYTDFVMNPSLQSFGLDCHRGYNSYNNTLVIRGEILDLNSIIDTVKEIKLKCKSLFLK</sequence>
<name>A0ABW5AVE6_9FLAO</name>
<accession>A0ABW5AVE6</accession>
<dbReference type="EMBL" id="JBHUHY010000003">
    <property type="protein sequence ID" value="MFD2186432.1"/>
    <property type="molecule type" value="Genomic_DNA"/>
</dbReference>
<dbReference type="Proteomes" id="UP001597344">
    <property type="component" value="Unassembled WGS sequence"/>
</dbReference>
<gene>
    <name evidence="1" type="ORF">ACFSJT_06480</name>
</gene>
<evidence type="ECO:0000313" key="2">
    <source>
        <dbReference type="Proteomes" id="UP001597344"/>
    </source>
</evidence>
<comment type="caution">
    <text evidence="1">The sequence shown here is derived from an EMBL/GenBank/DDBJ whole genome shotgun (WGS) entry which is preliminary data.</text>
</comment>